<dbReference type="SMART" id="SM00480">
    <property type="entry name" value="POL3Bc"/>
    <property type="match status" value="1"/>
</dbReference>
<evidence type="ECO:0000256" key="3">
    <source>
        <dbReference type="ARBA" id="ARBA00021035"/>
    </source>
</evidence>
<keyword evidence="5 10" id="KW-0808">Transferase</keyword>
<name>A0ABS8MLE6_9FLAO</name>
<evidence type="ECO:0000256" key="4">
    <source>
        <dbReference type="ARBA" id="ARBA00022490"/>
    </source>
</evidence>
<evidence type="ECO:0000313" key="15">
    <source>
        <dbReference type="Proteomes" id="UP001430679"/>
    </source>
</evidence>
<dbReference type="EMBL" id="JAJJMM010000001">
    <property type="protein sequence ID" value="MCC9066311.1"/>
    <property type="molecule type" value="Genomic_DNA"/>
</dbReference>
<feature type="domain" description="DNA polymerase III beta sliding clamp C-terminal" evidence="13">
    <location>
        <begin position="245"/>
        <end position="362"/>
    </location>
</feature>
<dbReference type="RefSeq" id="WP_230040175.1">
    <property type="nucleotide sequence ID" value="NZ_JAJJMM010000001.1"/>
</dbReference>
<proteinExistence type="inferred from homology"/>
<evidence type="ECO:0000256" key="7">
    <source>
        <dbReference type="ARBA" id="ARBA00022705"/>
    </source>
</evidence>
<feature type="domain" description="DNA polymerase III beta sliding clamp central" evidence="12">
    <location>
        <begin position="128"/>
        <end position="242"/>
    </location>
</feature>
<evidence type="ECO:0000256" key="6">
    <source>
        <dbReference type="ARBA" id="ARBA00022695"/>
    </source>
</evidence>
<evidence type="ECO:0000256" key="5">
    <source>
        <dbReference type="ARBA" id="ARBA00022679"/>
    </source>
</evidence>
<dbReference type="InterPro" id="IPR001001">
    <property type="entry name" value="DNA_polIII_beta"/>
</dbReference>
<feature type="domain" description="DNA polymerase III beta sliding clamp N-terminal" evidence="11">
    <location>
        <begin position="1"/>
        <end position="117"/>
    </location>
</feature>
<organism evidence="14 15">
    <name type="scientific">Flavobacterium piscisymbiosum</name>
    <dbReference type="NCBI Taxonomy" id="2893753"/>
    <lineage>
        <taxon>Bacteria</taxon>
        <taxon>Pseudomonadati</taxon>
        <taxon>Bacteroidota</taxon>
        <taxon>Flavobacteriia</taxon>
        <taxon>Flavobacteriales</taxon>
        <taxon>Flavobacteriaceae</taxon>
        <taxon>Flavobacterium</taxon>
    </lineage>
</organism>
<keyword evidence="4 10" id="KW-0963">Cytoplasm</keyword>
<evidence type="ECO:0000313" key="14">
    <source>
        <dbReference type="EMBL" id="MCC9066311.1"/>
    </source>
</evidence>
<comment type="caution">
    <text evidence="14">The sequence shown here is derived from an EMBL/GenBank/DDBJ whole genome shotgun (WGS) entry which is preliminary data.</text>
</comment>
<dbReference type="Proteomes" id="UP001430679">
    <property type="component" value="Unassembled WGS sequence"/>
</dbReference>
<keyword evidence="9" id="KW-0238">DNA-binding</keyword>
<accession>A0ABS8MLE6</accession>
<keyword evidence="8 10" id="KW-0239">DNA-directed DNA polymerase</keyword>
<protein>
    <recommendedName>
        <fullName evidence="3 10">Beta sliding clamp</fullName>
    </recommendedName>
</protein>
<dbReference type="PANTHER" id="PTHR30478">
    <property type="entry name" value="DNA POLYMERASE III SUBUNIT BETA"/>
    <property type="match status" value="1"/>
</dbReference>
<evidence type="ECO:0000256" key="2">
    <source>
        <dbReference type="ARBA" id="ARBA00010752"/>
    </source>
</evidence>
<gene>
    <name evidence="14" type="primary">dnaN</name>
    <name evidence="14" type="ORF">LNP81_25260</name>
</gene>
<dbReference type="Gene3D" id="3.10.150.10">
    <property type="entry name" value="DNA Polymerase III, subunit A, domain 2"/>
    <property type="match status" value="1"/>
</dbReference>
<evidence type="ECO:0000256" key="9">
    <source>
        <dbReference type="ARBA" id="ARBA00023125"/>
    </source>
</evidence>
<comment type="subcellular location">
    <subcellularLocation>
        <location evidence="1 10">Cytoplasm</location>
    </subcellularLocation>
</comment>
<evidence type="ECO:0000256" key="1">
    <source>
        <dbReference type="ARBA" id="ARBA00004496"/>
    </source>
</evidence>
<dbReference type="InterPro" id="IPR022635">
    <property type="entry name" value="DNA_polIII_beta_C"/>
</dbReference>
<reference evidence="14" key="1">
    <citation type="submission" date="2021-11" db="EMBL/GenBank/DDBJ databases">
        <title>Description of novel Flavobacterium species.</title>
        <authorList>
            <person name="Saticioglu I.B."/>
            <person name="Ay H."/>
            <person name="Altun S."/>
            <person name="Duman M."/>
        </authorList>
    </citation>
    <scope>NUCLEOTIDE SEQUENCE</scope>
    <source>
        <strain evidence="14">F-30</strain>
    </source>
</reference>
<dbReference type="GO" id="GO:0003887">
    <property type="term" value="F:DNA-directed DNA polymerase activity"/>
    <property type="evidence" value="ECO:0007669"/>
    <property type="project" value="UniProtKB-EC"/>
</dbReference>
<evidence type="ECO:0000256" key="10">
    <source>
        <dbReference type="PIRNR" id="PIRNR000804"/>
    </source>
</evidence>
<dbReference type="PIRSF" id="PIRSF000804">
    <property type="entry name" value="DNA_pol_III_b"/>
    <property type="match status" value="1"/>
</dbReference>
<dbReference type="InterPro" id="IPR022637">
    <property type="entry name" value="DNA_polIII_beta_cen"/>
</dbReference>
<sequence length="371" mass="41221">MKITLNSKNLLDKLLILNGVINSSNTLPILDCFLFDIDGNELKITASDLETTISSTLEITSSDKGSIAVPSRMLIDILKAFPEQPLDFYVKDNSTIDINSDAGVYSIAYALAKEYPQAVLIEDPQTATINSKILGKAISKTIFATGTDDLRPAMTGVLFQFSPSGLNFVATDAHKLVKYQRSDITSAEEIDFIVPKKPLNVLKGILSTLDIDVVISFNQTNAIFTFEDYVLMCRLVDATYPKYENVIPKENPNKAVISRSKLLSSVKCVSIFANKTTKQIRFRFTGNEINLSSEDVDYSNKADERLNCNYEGQDTKIGFNAKYLAEMISNLSSEEINFEFSLPNRAAILTPIDDKDDQEKILMLIMPSLIN</sequence>
<dbReference type="InterPro" id="IPR022634">
    <property type="entry name" value="DNA_polIII_beta_N"/>
</dbReference>
<keyword evidence="6 10" id="KW-0548">Nucleotidyltransferase</keyword>
<dbReference type="PANTHER" id="PTHR30478:SF0">
    <property type="entry name" value="BETA SLIDING CLAMP"/>
    <property type="match status" value="1"/>
</dbReference>
<comment type="subunit">
    <text evidence="10">Forms a ring-shaped head-to-tail homodimer around DNA.</text>
</comment>
<dbReference type="Pfam" id="PF00712">
    <property type="entry name" value="DNA_pol3_beta"/>
    <property type="match status" value="1"/>
</dbReference>
<dbReference type="CDD" id="cd00140">
    <property type="entry name" value="beta_clamp"/>
    <property type="match status" value="1"/>
</dbReference>
<dbReference type="InterPro" id="IPR046938">
    <property type="entry name" value="DNA_clamp_sf"/>
</dbReference>
<dbReference type="SUPFAM" id="SSF55979">
    <property type="entry name" value="DNA clamp"/>
    <property type="match status" value="3"/>
</dbReference>
<dbReference type="Gene3D" id="3.70.10.10">
    <property type="match status" value="1"/>
</dbReference>
<dbReference type="Pfam" id="PF02767">
    <property type="entry name" value="DNA_pol3_beta_2"/>
    <property type="match status" value="1"/>
</dbReference>
<comment type="function">
    <text evidence="10">Confers DNA tethering and processivity to DNA polymerases and other proteins. Acts as a clamp, forming a ring around DNA (a reaction catalyzed by the clamp-loading complex) which diffuses in an ATP-independent manner freely and bidirectionally along dsDNA. Initially characterized for its ability to contact the catalytic subunit of DNA polymerase III (Pol III), a complex, multichain enzyme responsible for most of the replicative synthesis in bacteria; Pol III exhibits 3'-5' exonuclease proofreading activity. The beta chain is required for initiation of replication as well as for processivity of DNA replication.</text>
</comment>
<comment type="similarity">
    <text evidence="2 10">Belongs to the beta sliding clamp family.</text>
</comment>
<evidence type="ECO:0000259" key="13">
    <source>
        <dbReference type="Pfam" id="PF02768"/>
    </source>
</evidence>
<evidence type="ECO:0000256" key="8">
    <source>
        <dbReference type="ARBA" id="ARBA00022932"/>
    </source>
</evidence>
<evidence type="ECO:0000259" key="11">
    <source>
        <dbReference type="Pfam" id="PF00712"/>
    </source>
</evidence>
<evidence type="ECO:0000259" key="12">
    <source>
        <dbReference type="Pfam" id="PF02767"/>
    </source>
</evidence>
<keyword evidence="7 10" id="KW-0235">DNA replication</keyword>
<dbReference type="NCBIfam" id="TIGR00663">
    <property type="entry name" value="dnan"/>
    <property type="match status" value="1"/>
</dbReference>
<keyword evidence="15" id="KW-1185">Reference proteome</keyword>
<dbReference type="Pfam" id="PF02768">
    <property type="entry name" value="DNA_pol3_beta_3"/>
    <property type="match status" value="1"/>
</dbReference>